<keyword evidence="6" id="KW-0862">Zinc</keyword>
<feature type="domain" description="C2H2-type" evidence="13">
    <location>
        <begin position="276"/>
        <end position="298"/>
    </location>
</feature>
<feature type="domain" description="C2H2-type" evidence="13">
    <location>
        <begin position="640"/>
        <end position="667"/>
    </location>
</feature>
<keyword evidence="8" id="KW-0238">DNA-binding</keyword>
<dbReference type="KEGG" id="muo:115462394"/>
<evidence type="ECO:0000313" key="16">
    <source>
        <dbReference type="RefSeq" id="XP_030048422.1"/>
    </source>
</evidence>
<evidence type="ECO:0000256" key="12">
    <source>
        <dbReference type="SAM" id="MobiDB-lite"/>
    </source>
</evidence>
<dbReference type="FunFam" id="3.30.160.60:FF:000340">
    <property type="entry name" value="zinc finger protein 473 isoform X1"/>
    <property type="match status" value="1"/>
</dbReference>
<evidence type="ECO:0000256" key="9">
    <source>
        <dbReference type="ARBA" id="ARBA00023163"/>
    </source>
</evidence>
<evidence type="ECO:0000256" key="3">
    <source>
        <dbReference type="ARBA" id="ARBA00022723"/>
    </source>
</evidence>
<keyword evidence="5 11" id="KW-0863">Zinc-finger</keyword>
<protein>
    <submittedName>
        <fullName evidence="15 16">Zinc finger protein 2 homolog</fullName>
    </submittedName>
</protein>
<evidence type="ECO:0000256" key="6">
    <source>
        <dbReference type="ARBA" id="ARBA00022833"/>
    </source>
</evidence>
<evidence type="ECO:0000256" key="5">
    <source>
        <dbReference type="ARBA" id="ARBA00022771"/>
    </source>
</evidence>
<evidence type="ECO:0000256" key="1">
    <source>
        <dbReference type="ARBA" id="ARBA00004123"/>
    </source>
</evidence>
<evidence type="ECO:0000259" key="13">
    <source>
        <dbReference type="PROSITE" id="PS50157"/>
    </source>
</evidence>
<feature type="domain" description="C2H2-type" evidence="13">
    <location>
        <begin position="556"/>
        <end position="583"/>
    </location>
</feature>
<dbReference type="SUPFAM" id="SSF57667">
    <property type="entry name" value="beta-beta-alpha zinc fingers"/>
    <property type="match status" value="9"/>
</dbReference>
<organism evidence="14 15">
    <name type="scientific">Microcaecilia unicolor</name>
    <dbReference type="NCBI Taxonomy" id="1415580"/>
    <lineage>
        <taxon>Eukaryota</taxon>
        <taxon>Metazoa</taxon>
        <taxon>Chordata</taxon>
        <taxon>Craniata</taxon>
        <taxon>Vertebrata</taxon>
        <taxon>Euteleostomi</taxon>
        <taxon>Amphibia</taxon>
        <taxon>Gymnophiona</taxon>
        <taxon>Siphonopidae</taxon>
        <taxon>Microcaecilia</taxon>
    </lineage>
</organism>
<feature type="domain" description="C2H2-type" evidence="13">
    <location>
        <begin position="696"/>
        <end position="719"/>
    </location>
</feature>
<dbReference type="FunFam" id="3.30.160.60:FF:002604">
    <property type="entry name" value="Zinc finger protein 715"/>
    <property type="match status" value="2"/>
</dbReference>
<comment type="similarity">
    <text evidence="2">Belongs to the krueppel C2H2-type zinc-finger protein family.</text>
</comment>
<dbReference type="FunFam" id="3.30.160.60:FF:002307">
    <property type="match status" value="1"/>
</dbReference>
<evidence type="ECO:0000313" key="15">
    <source>
        <dbReference type="RefSeq" id="XP_030048265.1"/>
    </source>
</evidence>
<dbReference type="GO" id="GO:0000978">
    <property type="term" value="F:RNA polymerase II cis-regulatory region sequence-specific DNA binding"/>
    <property type="evidence" value="ECO:0007669"/>
    <property type="project" value="TreeGrafter"/>
</dbReference>
<dbReference type="FunFam" id="3.30.160.60:FF:000176">
    <property type="entry name" value="zinc finger protein 70"/>
    <property type="match status" value="1"/>
</dbReference>
<feature type="domain" description="C2H2-type" evidence="13">
    <location>
        <begin position="248"/>
        <end position="275"/>
    </location>
</feature>
<dbReference type="Gene3D" id="3.30.160.60">
    <property type="entry name" value="Classic Zinc Finger"/>
    <property type="match status" value="14"/>
</dbReference>
<feature type="domain" description="C2H2-type" evidence="13">
    <location>
        <begin position="584"/>
        <end position="611"/>
    </location>
</feature>
<keyword evidence="7" id="KW-0805">Transcription regulation</keyword>
<name>A0A6P7XCE3_9AMPH</name>
<feature type="domain" description="C2H2-type" evidence="13">
    <location>
        <begin position="612"/>
        <end position="639"/>
    </location>
</feature>
<dbReference type="FunFam" id="3.30.160.60:FF:002343">
    <property type="entry name" value="Zinc finger protein 33A"/>
    <property type="match status" value="1"/>
</dbReference>
<dbReference type="Pfam" id="PF00096">
    <property type="entry name" value="zf-C2H2"/>
    <property type="match status" value="13"/>
</dbReference>
<comment type="subcellular location">
    <subcellularLocation>
        <location evidence="1">Nucleus</location>
    </subcellularLocation>
</comment>
<dbReference type="InterPro" id="IPR036236">
    <property type="entry name" value="Znf_C2H2_sf"/>
</dbReference>
<feature type="domain" description="C2H2-type" evidence="13">
    <location>
        <begin position="220"/>
        <end position="247"/>
    </location>
</feature>
<dbReference type="OrthoDB" id="9411774at2759"/>
<dbReference type="FunFam" id="3.30.160.60:FF:000706">
    <property type="entry name" value="Zinc finger protein"/>
    <property type="match status" value="1"/>
</dbReference>
<evidence type="ECO:0000256" key="11">
    <source>
        <dbReference type="PROSITE-ProRule" id="PRU00042"/>
    </source>
</evidence>
<dbReference type="PROSITE" id="PS00028">
    <property type="entry name" value="ZINC_FINGER_C2H2_1"/>
    <property type="match status" value="13"/>
</dbReference>
<feature type="domain" description="C2H2-type" evidence="13">
    <location>
        <begin position="162"/>
        <end position="189"/>
    </location>
</feature>
<evidence type="ECO:0000256" key="8">
    <source>
        <dbReference type="ARBA" id="ARBA00023125"/>
    </source>
</evidence>
<dbReference type="KEGG" id="muo:115462566"/>
<dbReference type="FunFam" id="3.30.160.60:FF:000624">
    <property type="entry name" value="zinc finger protein 697"/>
    <property type="match status" value="2"/>
</dbReference>
<dbReference type="GO" id="GO:0005634">
    <property type="term" value="C:nucleus"/>
    <property type="evidence" value="ECO:0007669"/>
    <property type="project" value="UniProtKB-SubCell"/>
</dbReference>
<dbReference type="FunFam" id="3.30.160.60:FF:000358">
    <property type="entry name" value="zinc finger protein 24"/>
    <property type="match status" value="2"/>
</dbReference>
<dbReference type="FunFam" id="3.30.160.60:FF:000100">
    <property type="entry name" value="Zinc finger 45-like"/>
    <property type="match status" value="1"/>
</dbReference>
<evidence type="ECO:0000256" key="7">
    <source>
        <dbReference type="ARBA" id="ARBA00023015"/>
    </source>
</evidence>
<dbReference type="GO" id="GO:0006357">
    <property type="term" value="P:regulation of transcription by RNA polymerase II"/>
    <property type="evidence" value="ECO:0007669"/>
    <property type="project" value="TreeGrafter"/>
</dbReference>
<feature type="domain" description="C2H2-type" evidence="13">
    <location>
        <begin position="668"/>
        <end position="695"/>
    </location>
</feature>
<accession>A0A6P7XCE3</accession>
<dbReference type="PANTHER" id="PTHR24390">
    <property type="entry name" value="ZINC FINGER PROTEIN"/>
    <property type="match status" value="1"/>
</dbReference>
<evidence type="ECO:0000256" key="10">
    <source>
        <dbReference type="ARBA" id="ARBA00023242"/>
    </source>
</evidence>
<proteinExistence type="inferred from homology"/>
<feature type="domain" description="C2H2-type" evidence="13">
    <location>
        <begin position="192"/>
        <end position="219"/>
    </location>
</feature>
<feature type="domain" description="C2H2-type" evidence="13">
    <location>
        <begin position="134"/>
        <end position="161"/>
    </location>
</feature>
<evidence type="ECO:0000313" key="14">
    <source>
        <dbReference type="Proteomes" id="UP000515156"/>
    </source>
</evidence>
<evidence type="ECO:0000256" key="4">
    <source>
        <dbReference type="ARBA" id="ARBA00022737"/>
    </source>
</evidence>
<sequence>MKENYETLMSLAGDEFSQEKESKQNTEKCSLKRTLHAREVGVILETVKGEARRRNLEYEKQLRGSAGVHLIDCERRDKGLTNAADHRPSQNNNGEQMTPKLLNRHLRAKGPFQNNSEEMRSDLHQGDEQRKTSFVCDTCGRSFNQKGHLSRHRRHHTGERPFVCTECGKRYTRKDSLRRHQKSHTLIQEKPFQCTECGKCFLLKKSLAIHQRSHTGEKPFQCPECGKCFVCKGYLIVHQRIHSGEKPFPCSECKKSFTRRDCLRIHQRIHTGEKPFSCTQCGKRFSRKDLVIIHESSHKDLVACKKKTESCPEGGEEATDTKINNGFGNNSKRMRVCDGQQKEQWKHEDLSIDCSAPPADCLRAISKVIPPSVKESPRNGVRPNTCIKRGRYSDQFSNLAQNQKLGGDGLLQSDAYEEKLTEKSNLTEEKQFHSRHESFSCIECEKYFIYKSQKLHKGQKPLKCSIHDKSFRQIFQLRQYELMSSRKKQVHQMTLKEAKLSKCSVYDKSFTQTPPLRSHETIHTGKPCKCAECDKNFTQKQHLRIHERIHTGEKPHKCSKCDKSFKQKHHLRIHERIHTGEKPHKCSKCDKSFKQKHHLRIHEIVHTGEKPHKCSECDKSFNQKQHLRLHERIHTGEKPFKCSECDKSFNQKAHLRIHERIHTGEKPYKCSECDKSFNRKQALRNHEGIHTGEKLYKCSECDKSFIVKCYLRIHERTHTTNFMAVSELWKTKRL</sequence>
<gene>
    <name evidence="15" type="primary">LOC115462394</name>
    <name evidence="16" type="synonym">LOC115462566</name>
</gene>
<feature type="domain" description="C2H2-type" evidence="13">
    <location>
        <begin position="528"/>
        <end position="555"/>
    </location>
</feature>
<dbReference type="RefSeq" id="XP_030048265.1">
    <property type="nucleotide sequence ID" value="XM_030192405.1"/>
</dbReference>
<dbReference type="SMART" id="SM00355">
    <property type="entry name" value="ZnF_C2H2"/>
    <property type="match status" value="14"/>
</dbReference>
<keyword evidence="14" id="KW-1185">Reference proteome</keyword>
<feature type="region of interest" description="Disordered" evidence="12">
    <location>
        <begin position="1"/>
        <end position="25"/>
    </location>
</feature>
<dbReference type="AlphaFoldDB" id="A0A6P7XCE3"/>
<keyword evidence="9" id="KW-0804">Transcription</keyword>
<dbReference type="FunFam" id="3.30.160.60:FF:002239">
    <property type="entry name" value="Zinc finger protein 226"/>
    <property type="match status" value="1"/>
</dbReference>
<reference evidence="15 16" key="1">
    <citation type="submission" date="2025-04" db="UniProtKB">
        <authorList>
            <consortium name="RefSeq"/>
        </authorList>
    </citation>
    <scope>IDENTIFICATION</scope>
</reference>
<dbReference type="InterPro" id="IPR013087">
    <property type="entry name" value="Znf_C2H2_type"/>
</dbReference>
<dbReference type="RefSeq" id="XP_030048422.1">
    <property type="nucleotide sequence ID" value="XM_030192562.1"/>
</dbReference>
<keyword evidence="3" id="KW-0479">Metal-binding</keyword>
<keyword evidence="10" id="KW-0539">Nucleus</keyword>
<evidence type="ECO:0000256" key="2">
    <source>
        <dbReference type="ARBA" id="ARBA00006991"/>
    </source>
</evidence>
<keyword evidence="4" id="KW-0677">Repeat</keyword>
<dbReference type="PANTHER" id="PTHR24390:SF255">
    <property type="entry name" value="C2H2-TYPE DOMAIN-CONTAINING PROTEIN-RELATED"/>
    <property type="match status" value="1"/>
</dbReference>
<dbReference type="GeneID" id="115462394"/>
<dbReference type="GO" id="GO:0008270">
    <property type="term" value="F:zinc ion binding"/>
    <property type="evidence" value="ECO:0007669"/>
    <property type="project" value="UniProtKB-KW"/>
</dbReference>
<dbReference type="PROSITE" id="PS50157">
    <property type="entry name" value="ZINC_FINGER_C2H2_2"/>
    <property type="match status" value="13"/>
</dbReference>
<dbReference type="Proteomes" id="UP000515156">
    <property type="component" value="Chromosome 1"/>
</dbReference>
<dbReference type="GO" id="GO:0045892">
    <property type="term" value="P:negative regulation of DNA-templated transcription"/>
    <property type="evidence" value="ECO:0007669"/>
    <property type="project" value="UniProtKB-ARBA"/>
</dbReference>
<dbReference type="GO" id="GO:0003700">
    <property type="term" value="F:DNA-binding transcription factor activity"/>
    <property type="evidence" value="ECO:0007669"/>
    <property type="project" value="TreeGrafter"/>
</dbReference>